<dbReference type="AlphaFoldDB" id="A0A2J6STQ0"/>
<dbReference type="Proteomes" id="UP000235371">
    <property type="component" value="Unassembled WGS sequence"/>
</dbReference>
<gene>
    <name evidence="1" type="ORF">K444DRAFT_699845</name>
</gene>
<dbReference type="GeneID" id="36596071"/>
<dbReference type="InParanoid" id="A0A2J6STQ0"/>
<dbReference type="RefSeq" id="XP_024731031.1">
    <property type="nucleotide sequence ID" value="XM_024887995.1"/>
</dbReference>
<evidence type="ECO:0000313" key="1">
    <source>
        <dbReference type="EMBL" id="PMD54127.1"/>
    </source>
</evidence>
<reference evidence="1 2" key="1">
    <citation type="submission" date="2016-04" db="EMBL/GenBank/DDBJ databases">
        <title>A degradative enzymes factory behind the ericoid mycorrhizal symbiosis.</title>
        <authorList>
            <consortium name="DOE Joint Genome Institute"/>
            <person name="Martino E."/>
            <person name="Morin E."/>
            <person name="Grelet G."/>
            <person name="Kuo A."/>
            <person name="Kohler A."/>
            <person name="Daghino S."/>
            <person name="Barry K."/>
            <person name="Choi C."/>
            <person name="Cichocki N."/>
            <person name="Clum A."/>
            <person name="Copeland A."/>
            <person name="Hainaut M."/>
            <person name="Haridas S."/>
            <person name="Labutti K."/>
            <person name="Lindquist E."/>
            <person name="Lipzen A."/>
            <person name="Khouja H.-R."/>
            <person name="Murat C."/>
            <person name="Ohm R."/>
            <person name="Olson A."/>
            <person name="Spatafora J."/>
            <person name="Veneault-Fourrey C."/>
            <person name="Henrissat B."/>
            <person name="Grigoriev I."/>
            <person name="Martin F."/>
            <person name="Perotto S."/>
        </authorList>
    </citation>
    <scope>NUCLEOTIDE SEQUENCE [LARGE SCALE GENOMIC DNA]</scope>
    <source>
        <strain evidence="1 2">E</strain>
    </source>
</reference>
<sequence>MACVDPFLQFDDESFALQLQLEEIEAQRELQSGKWTEDSPPDFALAFDTFETELKKALLLVEDPKFAYSIC</sequence>
<name>A0A2J6STQ0_9HELO</name>
<organism evidence="1 2">
    <name type="scientific">Hyaloscypha bicolor E</name>
    <dbReference type="NCBI Taxonomy" id="1095630"/>
    <lineage>
        <taxon>Eukaryota</taxon>
        <taxon>Fungi</taxon>
        <taxon>Dikarya</taxon>
        <taxon>Ascomycota</taxon>
        <taxon>Pezizomycotina</taxon>
        <taxon>Leotiomycetes</taxon>
        <taxon>Helotiales</taxon>
        <taxon>Hyaloscyphaceae</taxon>
        <taxon>Hyaloscypha</taxon>
        <taxon>Hyaloscypha bicolor</taxon>
    </lineage>
</organism>
<dbReference type="STRING" id="1095630.A0A2J6STQ0"/>
<evidence type="ECO:0000313" key="2">
    <source>
        <dbReference type="Proteomes" id="UP000235371"/>
    </source>
</evidence>
<accession>A0A2J6STQ0</accession>
<protein>
    <submittedName>
        <fullName evidence="1">Uncharacterized protein</fullName>
    </submittedName>
</protein>
<keyword evidence="2" id="KW-1185">Reference proteome</keyword>
<dbReference type="OrthoDB" id="10009520at2759"/>
<dbReference type="EMBL" id="KZ613866">
    <property type="protein sequence ID" value="PMD54127.1"/>
    <property type="molecule type" value="Genomic_DNA"/>
</dbReference>
<proteinExistence type="predicted"/>